<reference evidence="2" key="1">
    <citation type="submission" date="2023-04" db="EMBL/GenBank/DDBJ databases">
        <authorList>
            <consortium name="ELIXIR-Norway"/>
        </authorList>
    </citation>
    <scope>NUCLEOTIDE SEQUENCE [LARGE SCALE GENOMIC DNA]</scope>
</reference>
<organism evidence="2 3">
    <name type="scientific">Rangifer tarandus platyrhynchus</name>
    <name type="common">Svalbard reindeer</name>
    <dbReference type="NCBI Taxonomy" id="3082113"/>
    <lineage>
        <taxon>Eukaryota</taxon>
        <taxon>Metazoa</taxon>
        <taxon>Chordata</taxon>
        <taxon>Craniata</taxon>
        <taxon>Vertebrata</taxon>
        <taxon>Euteleostomi</taxon>
        <taxon>Mammalia</taxon>
        <taxon>Eutheria</taxon>
        <taxon>Laurasiatheria</taxon>
        <taxon>Artiodactyla</taxon>
        <taxon>Ruminantia</taxon>
        <taxon>Pecora</taxon>
        <taxon>Cervidae</taxon>
        <taxon>Odocoileinae</taxon>
        <taxon>Rangifer</taxon>
    </lineage>
</organism>
<name>A0ABN8Z386_RANTA</name>
<evidence type="ECO:0000313" key="2">
    <source>
        <dbReference type="EMBL" id="CAI9168307.1"/>
    </source>
</evidence>
<evidence type="ECO:0000313" key="3">
    <source>
        <dbReference type="Proteomes" id="UP001176941"/>
    </source>
</evidence>
<sequence length="295" mass="31499">MQAHGSSPEALGPDACLSGSVWEVTGAPWLYQRRGSVSARRGRGAARATSPQCTVLSAASRPPPSHVQMRSGRPCPDVPLPLCCPDAHSAARRPDVRALVPAALNEVQMFGLARAGGGGGYQRRRRPWEGGAGLQLDARGAGGGMRREESLLECGLGWLCLNKDLASPPAASQAGRSAPPVLVFGRGKDKKRSGTRKKLPGEAGSSQAAAWCGQSLQGPWSWQRDRINQASDRTLHGRPQGCPESLGLRRLVEDLEQVHNHLPPPQVCLGFCNLRLVTEEFLNGSSELTEKKMSP</sequence>
<dbReference type="Proteomes" id="UP001176941">
    <property type="component" value="Chromosome 28"/>
</dbReference>
<dbReference type="EMBL" id="OX459964">
    <property type="protein sequence ID" value="CAI9168307.1"/>
    <property type="molecule type" value="Genomic_DNA"/>
</dbReference>
<gene>
    <name evidence="2" type="ORF">MRATA1EN1_LOCUS17269</name>
</gene>
<evidence type="ECO:0000256" key="1">
    <source>
        <dbReference type="SAM" id="MobiDB-lite"/>
    </source>
</evidence>
<feature type="region of interest" description="Disordered" evidence="1">
    <location>
        <begin position="169"/>
        <end position="204"/>
    </location>
</feature>
<accession>A0ABN8Z386</accession>
<feature type="compositionally biased region" description="Basic residues" evidence="1">
    <location>
        <begin position="188"/>
        <end position="198"/>
    </location>
</feature>
<protein>
    <submittedName>
        <fullName evidence="2">Uncharacterized protein</fullName>
    </submittedName>
</protein>
<proteinExistence type="predicted"/>
<keyword evidence="3" id="KW-1185">Reference proteome</keyword>